<reference evidence="7 8" key="1">
    <citation type="submission" date="2019-02" db="EMBL/GenBank/DDBJ databases">
        <title>Deep-cultivation of Planctomycetes and their phenomic and genomic characterization uncovers novel biology.</title>
        <authorList>
            <person name="Wiegand S."/>
            <person name="Jogler M."/>
            <person name="Boedeker C."/>
            <person name="Pinto D."/>
            <person name="Vollmers J."/>
            <person name="Rivas-Marin E."/>
            <person name="Kohn T."/>
            <person name="Peeters S.H."/>
            <person name="Heuer A."/>
            <person name="Rast P."/>
            <person name="Oberbeckmann S."/>
            <person name="Bunk B."/>
            <person name="Jeske O."/>
            <person name="Meyerdierks A."/>
            <person name="Storesund J.E."/>
            <person name="Kallscheuer N."/>
            <person name="Luecker S."/>
            <person name="Lage O.M."/>
            <person name="Pohl T."/>
            <person name="Merkel B.J."/>
            <person name="Hornburger P."/>
            <person name="Mueller R.-W."/>
            <person name="Bruemmer F."/>
            <person name="Labrenz M."/>
            <person name="Spormann A.M."/>
            <person name="Op den Camp H."/>
            <person name="Overmann J."/>
            <person name="Amann R."/>
            <person name="Jetten M.S.M."/>
            <person name="Mascher T."/>
            <person name="Medema M.H."/>
            <person name="Devos D.P."/>
            <person name="Kaster A.-K."/>
            <person name="Ovreas L."/>
            <person name="Rohde M."/>
            <person name="Galperin M.Y."/>
            <person name="Jogler C."/>
        </authorList>
    </citation>
    <scope>NUCLEOTIDE SEQUENCE [LARGE SCALE GENOMIC DNA]</scope>
    <source>
        <strain evidence="7 8">FF011L</strain>
    </source>
</reference>
<evidence type="ECO:0000256" key="3">
    <source>
        <dbReference type="ARBA" id="ARBA00023004"/>
    </source>
</evidence>
<dbReference type="NCBIfam" id="TIGR02603">
    <property type="entry name" value="CxxCH_TIGR02603"/>
    <property type="match status" value="1"/>
</dbReference>
<keyword evidence="2 4" id="KW-0479">Metal-binding</keyword>
<dbReference type="SMART" id="SM00567">
    <property type="entry name" value="EZ_HEAT"/>
    <property type="match status" value="3"/>
</dbReference>
<dbReference type="PROSITE" id="PS51007">
    <property type="entry name" value="CYTC"/>
    <property type="match status" value="1"/>
</dbReference>
<dbReference type="InterPro" id="IPR036909">
    <property type="entry name" value="Cyt_c-like_dom_sf"/>
</dbReference>
<feature type="chain" id="PRO_5021736504" evidence="5">
    <location>
        <begin position="25"/>
        <end position="1067"/>
    </location>
</feature>
<dbReference type="SUPFAM" id="SSF46626">
    <property type="entry name" value="Cytochrome c"/>
    <property type="match status" value="1"/>
</dbReference>
<dbReference type="Gene3D" id="1.10.760.10">
    <property type="entry name" value="Cytochrome c-like domain"/>
    <property type="match status" value="1"/>
</dbReference>
<proteinExistence type="predicted"/>
<dbReference type="SUPFAM" id="SSF48371">
    <property type="entry name" value="ARM repeat"/>
    <property type="match status" value="1"/>
</dbReference>
<dbReference type="InterPro" id="IPR016024">
    <property type="entry name" value="ARM-type_fold"/>
</dbReference>
<evidence type="ECO:0000313" key="7">
    <source>
        <dbReference type="EMBL" id="QDS96205.1"/>
    </source>
</evidence>
<dbReference type="GO" id="GO:0009055">
    <property type="term" value="F:electron transfer activity"/>
    <property type="evidence" value="ECO:0007669"/>
    <property type="project" value="InterPro"/>
</dbReference>
<dbReference type="AlphaFoldDB" id="A0A517MMT7"/>
<protein>
    <submittedName>
        <fullName evidence="7">Cytochrome c</fullName>
    </submittedName>
</protein>
<dbReference type="GO" id="GO:0046872">
    <property type="term" value="F:metal ion binding"/>
    <property type="evidence" value="ECO:0007669"/>
    <property type="project" value="UniProtKB-KW"/>
</dbReference>
<dbReference type="RefSeq" id="WP_145354381.1">
    <property type="nucleotide sequence ID" value="NZ_CP036262.1"/>
</dbReference>
<dbReference type="InterPro" id="IPR004155">
    <property type="entry name" value="PBS_lyase_HEAT"/>
</dbReference>
<feature type="domain" description="Cytochrome c" evidence="6">
    <location>
        <begin position="930"/>
        <end position="1067"/>
    </location>
</feature>
<dbReference type="GO" id="GO:0020037">
    <property type="term" value="F:heme binding"/>
    <property type="evidence" value="ECO:0007669"/>
    <property type="project" value="InterPro"/>
</dbReference>
<evidence type="ECO:0000259" key="6">
    <source>
        <dbReference type="PROSITE" id="PS51007"/>
    </source>
</evidence>
<keyword evidence="8" id="KW-1185">Reference proteome</keyword>
<gene>
    <name evidence="7" type="ORF">FF011L_50130</name>
</gene>
<dbReference type="Gene3D" id="2.120.10.30">
    <property type="entry name" value="TolB, C-terminal domain"/>
    <property type="match status" value="1"/>
</dbReference>
<dbReference type="PANTHER" id="PTHR33546:SF1">
    <property type="entry name" value="LARGE, MULTIFUNCTIONAL SECRETED PROTEIN"/>
    <property type="match status" value="1"/>
</dbReference>
<keyword evidence="1 4" id="KW-0349">Heme</keyword>
<evidence type="ECO:0000256" key="1">
    <source>
        <dbReference type="ARBA" id="ARBA00022617"/>
    </source>
</evidence>
<dbReference type="SUPFAM" id="SSF101898">
    <property type="entry name" value="NHL repeat"/>
    <property type="match status" value="1"/>
</dbReference>
<dbReference type="OrthoDB" id="9770043at2"/>
<accession>A0A517MMT7</accession>
<feature type="signal peptide" evidence="5">
    <location>
        <begin position="1"/>
        <end position="24"/>
    </location>
</feature>
<dbReference type="PANTHER" id="PTHR33546">
    <property type="entry name" value="LARGE, MULTIFUNCTIONAL SECRETED PROTEIN-RELATED"/>
    <property type="match status" value="1"/>
</dbReference>
<dbReference type="InterPro" id="IPR011989">
    <property type="entry name" value="ARM-like"/>
</dbReference>
<name>A0A517MMT7_9BACT</name>
<evidence type="ECO:0000313" key="8">
    <source>
        <dbReference type="Proteomes" id="UP000320672"/>
    </source>
</evidence>
<dbReference type="KEGG" id="rml:FF011L_50130"/>
<organism evidence="7 8">
    <name type="scientific">Roseimaritima multifibrata</name>
    <dbReference type="NCBI Taxonomy" id="1930274"/>
    <lineage>
        <taxon>Bacteria</taxon>
        <taxon>Pseudomonadati</taxon>
        <taxon>Planctomycetota</taxon>
        <taxon>Planctomycetia</taxon>
        <taxon>Pirellulales</taxon>
        <taxon>Pirellulaceae</taxon>
        <taxon>Roseimaritima</taxon>
    </lineage>
</organism>
<dbReference type="InterPro" id="IPR013427">
    <property type="entry name" value="Haem-bd_dom_put"/>
</dbReference>
<evidence type="ECO:0000256" key="2">
    <source>
        <dbReference type="ARBA" id="ARBA00022723"/>
    </source>
</evidence>
<keyword evidence="3 4" id="KW-0408">Iron</keyword>
<dbReference type="Pfam" id="PF23500">
    <property type="entry name" value="DUF7133"/>
    <property type="match status" value="1"/>
</dbReference>
<keyword evidence="5" id="KW-0732">Signal</keyword>
<dbReference type="Pfam" id="PF13646">
    <property type="entry name" value="HEAT_2"/>
    <property type="match status" value="1"/>
</dbReference>
<evidence type="ECO:0000256" key="4">
    <source>
        <dbReference type="PROSITE-ProRule" id="PRU00433"/>
    </source>
</evidence>
<dbReference type="Proteomes" id="UP000320672">
    <property type="component" value="Chromosome"/>
</dbReference>
<dbReference type="Gene3D" id="1.25.10.10">
    <property type="entry name" value="Leucine-rich Repeat Variant"/>
    <property type="match status" value="1"/>
</dbReference>
<sequence precursor="true">MPTHAIGYLLSLLTCLLLPAKLFADSPQAATTQIGDIQFTVAPGLKIEKVSTDDLTTWPIVIDWDREGNLVIAESGGVSKPIAEHNALGLHKIIRLKDVDGDGQFDTRQIVADNMPFPEGVLCLGDDILVAAPPQIWRLSDKDGDGVCEERSIWFDGKTLTGCANDLHGPFLGPDGWVYWCKAAFAEQEHELLDGRTFTSSASHIYRRKLSGGPVEAIFTGGMDNVVEVAFLPNGDSFFTSTFLEYPHDGLRDGIAHAVFGGLYGKQNAVLAGHARTGGLMPILSQLGPAAPSGLATLTTNQLFPNDTSATPQPTLVAALFNLQKVTAHQLSPLGASYRSKDIDLVVADRVDFHPTDVLEDSDGSLLIVDTGGWYGLCCPTSRIDQTTATGGIYRLSPAGDAPAQSAKQIADRSPIDWAKQSAGDLVQLSFDGQPWVRREANRNLSQNPSSEAIDAFATILNDSNSPLTQRQSAAWSLCQLGTPQALDVLSKQIAADDPSLQQIACHAVGLHRYQPATTALLQQLKTESEIDPIEDQASVIRSLAEALGHVGDSAAQSQLLVTLDKSANDRFLEHALIHAMLEIERRSEAGNLLQQATSDAQYRAALFVVAQTAAANALHPDTFFTAFTRNDKRLHSTAASFLAEHPEWASQSTDSLDKLFASLATTDAEPTRNQLAETLQEILGAWKYEASLQAWVQEKLLSSESLSPFQATFLATSIASFSPPTLPDGWVPALSQWLTAASPEIRQALIANLTKIKVSSGPSATLAKTIESLANDTDQEADRLTLLSAMPPNSLLQSQDLESQVVSAFLSDDERQNLLAAAVIARLRLSPSNTERLTDHLHSIPSSQLSAVIETIHRSGNDAAKQKTLETIASVPAARGLPDTFLVNLYRSASPELREQASKTANELKRPPADIETAVRDQMKKLKPGDAIKGLQVFRSSKAGCSSCHRIGYVGKELGPDLSRIGGSRTAEAILTAILFPSARLEQSYHTTQVLTVDGQLHSGLVQHSTAQEIKLQIDAQKTVTIPRDEIEETQPGKVSIMPAGIGEQLTIEELSDLMTFLKSTQ</sequence>
<dbReference type="InterPro" id="IPR055557">
    <property type="entry name" value="DUF7133"/>
</dbReference>
<evidence type="ECO:0000256" key="5">
    <source>
        <dbReference type="SAM" id="SignalP"/>
    </source>
</evidence>
<dbReference type="InterPro" id="IPR009056">
    <property type="entry name" value="Cyt_c-like_dom"/>
</dbReference>
<dbReference type="EMBL" id="CP036262">
    <property type="protein sequence ID" value="QDS96205.1"/>
    <property type="molecule type" value="Genomic_DNA"/>
</dbReference>
<dbReference type="InterPro" id="IPR011042">
    <property type="entry name" value="6-blade_b-propeller_TolB-like"/>
</dbReference>